<evidence type="ECO:0000313" key="3">
    <source>
        <dbReference type="EMBL" id="MFC6058070.1"/>
    </source>
</evidence>
<gene>
    <name evidence="3" type="ORF">ACFP50_22230</name>
</gene>
<evidence type="ECO:0000256" key="2">
    <source>
        <dbReference type="SAM" id="SignalP"/>
    </source>
</evidence>
<organism evidence="3 4">
    <name type="scientific">Streptomyces pratens</name>
    <dbReference type="NCBI Taxonomy" id="887456"/>
    <lineage>
        <taxon>Bacteria</taxon>
        <taxon>Bacillati</taxon>
        <taxon>Actinomycetota</taxon>
        <taxon>Actinomycetes</taxon>
        <taxon>Kitasatosporales</taxon>
        <taxon>Streptomycetaceae</taxon>
        <taxon>Streptomyces</taxon>
    </lineage>
</organism>
<keyword evidence="2" id="KW-0732">Signal</keyword>
<feature type="compositionally biased region" description="Polar residues" evidence="1">
    <location>
        <begin position="54"/>
        <end position="78"/>
    </location>
</feature>
<dbReference type="RefSeq" id="WP_386400498.1">
    <property type="nucleotide sequence ID" value="NZ_JBHSPT010000049.1"/>
</dbReference>
<dbReference type="Proteomes" id="UP001596242">
    <property type="component" value="Unassembled WGS sequence"/>
</dbReference>
<dbReference type="EMBL" id="JBHSPT010000049">
    <property type="protein sequence ID" value="MFC6058070.1"/>
    <property type="molecule type" value="Genomic_DNA"/>
</dbReference>
<keyword evidence="4" id="KW-1185">Reference proteome</keyword>
<reference evidence="4" key="1">
    <citation type="journal article" date="2019" name="Int. J. Syst. Evol. Microbiol.">
        <title>The Global Catalogue of Microorganisms (GCM) 10K type strain sequencing project: providing services to taxonomists for standard genome sequencing and annotation.</title>
        <authorList>
            <consortium name="The Broad Institute Genomics Platform"/>
            <consortium name="The Broad Institute Genome Sequencing Center for Infectious Disease"/>
            <person name="Wu L."/>
            <person name="Ma J."/>
        </authorList>
    </citation>
    <scope>NUCLEOTIDE SEQUENCE [LARGE SCALE GENOMIC DNA]</scope>
    <source>
        <strain evidence="4">JCM 12763</strain>
    </source>
</reference>
<feature type="compositionally biased region" description="Basic and acidic residues" evidence="1">
    <location>
        <begin position="94"/>
        <end position="133"/>
    </location>
</feature>
<evidence type="ECO:0000313" key="4">
    <source>
        <dbReference type="Proteomes" id="UP001596242"/>
    </source>
</evidence>
<feature type="chain" id="PRO_5047107778" evidence="2">
    <location>
        <begin position="23"/>
        <end position="520"/>
    </location>
</feature>
<name>A0ABW1M450_9ACTN</name>
<proteinExistence type="predicted"/>
<accession>A0ABW1M450</accession>
<sequence length="520" mass="53068">MNRTTLSLIAGATALAAVTGFAVLTAPDPTAADGGVATAAARLPVERSSLLCPTPSSSDLAETTYTSFTPVTKGTESEGSAELRPATAGQPTEESTKEGEEGEKESGKDGGEEKAAESAKPEKPVLEHKKEPGKPVTAETSGGEEPALLGTAEGRFAPGWTVQQTTEVAAGTGRGLQGVTCTAPDTEFWFPGASTATERTDYVHLTNPDDSAAVVDIEVYGKDGVLETEVGEGITVRPHSSEPVLLSTLTDEEQTDVTVHVVVRSGRVGAAVQALDNSLGGDWLAASADPAGSLVLPGIPKDATAVRLVVFTPGNVDADLKVQLASPSGPITPAGNETVHVKGGMTTAVDLGDVTRGEAGSLVLTPTDRSVPVVAAVRVLRGKGDNQESAFVPAAREVGLRATSVDNTAKGSTLAVTAPEGAAKVKVTVSAGSEGGTPATETYTIKAGTTQNIEVPVPDDIEGTYALTVEPESDDAPVYASRTLTAPDDGVPAFTVQTLPDDRGMVAVPQAKEDLSVLQK</sequence>
<feature type="region of interest" description="Disordered" evidence="1">
    <location>
        <begin position="53"/>
        <end position="149"/>
    </location>
</feature>
<protein>
    <submittedName>
        <fullName evidence="3">DUF5719 family protein</fullName>
    </submittedName>
</protein>
<comment type="caution">
    <text evidence="3">The sequence shown here is derived from an EMBL/GenBank/DDBJ whole genome shotgun (WGS) entry which is preliminary data.</text>
</comment>
<feature type="signal peptide" evidence="2">
    <location>
        <begin position="1"/>
        <end position="22"/>
    </location>
</feature>
<evidence type="ECO:0000256" key="1">
    <source>
        <dbReference type="SAM" id="MobiDB-lite"/>
    </source>
</evidence>
<dbReference type="Pfam" id="PF18986">
    <property type="entry name" value="DUF5719"/>
    <property type="match status" value="1"/>
</dbReference>
<dbReference type="InterPro" id="IPR043777">
    <property type="entry name" value="DUF5719"/>
</dbReference>